<dbReference type="PANTHER" id="PTHR11390">
    <property type="entry name" value="PROKARYOTIC DNA TOPOISOMERASE"/>
    <property type="match status" value="1"/>
</dbReference>
<evidence type="ECO:0000256" key="12">
    <source>
        <dbReference type="ARBA" id="ARBA00030003"/>
    </source>
</evidence>
<keyword evidence="9" id="KW-0799">Topoisomerase</keyword>
<dbReference type="PANTHER" id="PTHR11390:SF21">
    <property type="entry name" value="DNA TOPOISOMERASE 3-ALPHA"/>
    <property type="match status" value="1"/>
</dbReference>
<dbReference type="PATRIC" id="fig|913848.6.peg.604"/>
<dbReference type="Pfam" id="PF01131">
    <property type="entry name" value="Topoisom_bac"/>
    <property type="match status" value="1"/>
</dbReference>
<reference evidence="19 20" key="1">
    <citation type="journal article" date="2015" name="Genome Announc.">
        <title>Expanding the biotechnology potential of lactobacilli through comparative genomics of 213 strains and associated genera.</title>
        <authorList>
            <person name="Sun Z."/>
            <person name="Harris H.M."/>
            <person name="McCann A."/>
            <person name="Guo C."/>
            <person name="Argimon S."/>
            <person name="Zhang W."/>
            <person name="Yang X."/>
            <person name="Jeffery I.B."/>
            <person name="Cooney J.C."/>
            <person name="Kagawa T.F."/>
            <person name="Liu W."/>
            <person name="Song Y."/>
            <person name="Salvetti E."/>
            <person name="Wrobel A."/>
            <person name="Rasinkangas P."/>
            <person name="Parkhill J."/>
            <person name="Rea M.C."/>
            <person name="O'Sullivan O."/>
            <person name="Ritari J."/>
            <person name="Douillard F.P."/>
            <person name="Paul Ross R."/>
            <person name="Yang R."/>
            <person name="Briner A.E."/>
            <person name="Felis G.E."/>
            <person name="de Vos W.M."/>
            <person name="Barrangou R."/>
            <person name="Klaenhammer T.R."/>
            <person name="Caufield P.W."/>
            <person name="Cui Y."/>
            <person name="Zhang H."/>
            <person name="O'Toole P.W."/>
        </authorList>
    </citation>
    <scope>NUCLEOTIDE SEQUENCE [LARGE SCALE GENOMIC DNA]</scope>
    <source>
        <strain evidence="19 20">DSM 20001</strain>
    </source>
</reference>
<dbReference type="AlphaFoldDB" id="A0A0R1FD77"/>
<dbReference type="InterPro" id="IPR013825">
    <property type="entry name" value="Topo_IA_cen_sub2"/>
</dbReference>
<evidence type="ECO:0000256" key="11">
    <source>
        <dbReference type="ARBA" id="ARBA00023235"/>
    </source>
</evidence>
<dbReference type="GeneID" id="65917797"/>
<keyword evidence="6" id="KW-0863">Zinc-finger</keyword>
<evidence type="ECO:0000256" key="5">
    <source>
        <dbReference type="ARBA" id="ARBA00022737"/>
    </source>
</evidence>
<evidence type="ECO:0000256" key="10">
    <source>
        <dbReference type="ARBA" id="ARBA00023125"/>
    </source>
</evidence>
<dbReference type="InterPro" id="IPR000380">
    <property type="entry name" value="Topo_IA"/>
</dbReference>
<dbReference type="Gene3D" id="3.40.50.140">
    <property type="match status" value="1"/>
</dbReference>
<evidence type="ECO:0000256" key="9">
    <source>
        <dbReference type="ARBA" id="ARBA00023029"/>
    </source>
</evidence>
<dbReference type="InterPro" id="IPR023405">
    <property type="entry name" value="Topo_IA_core_domain"/>
</dbReference>
<evidence type="ECO:0000256" key="3">
    <source>
        <dbReference type="ARBA" id="ARBA00012891"/>
    </source>
</evidence>
<gene>
    <name evidence="19" type="ORF">FD22_GL000589</name>
</gene>
<evidence type="ECO:0000256" key="14">
    <source>
        <dbReference type="ARBA" id="ARBA00032235"/>
    </source>
</evidence>
<dbReference type="InterPro" id="IPR003602">
    <property type="entry name" value="Topo_IA_DNA-bd_dom"/>
</dbReference>
<keyword evidence="5" id="KW-0677">Repeat</keyword>
<sequence length="684" mass="77263">MKTLVIAEKPSVAESLARVLKANQKSRHYYSGDDYIVTWALGHLLTLKMPEDYKHEWQEWSLDTLPLMPEKMQIKPLPKTRPQLKAIGELAKRKDVGAAVIATDAGREGELVARWILDYLHFDKPVKRLWISSQTDKAVREGFAHLRPSKDYDNLYAAAQARSAADWLVGLNVTRVLTVKYNDSLSAGRVQTPTLGLVAAQAEKISKFKPETYYTLSLQTKHGDAQLSGNPHLDLASAQKQQKQLQAASYQVTAVKEKSKHQKAPLPYDLTELQKDANQRFQFSAKKTLNLLQTLYERYKVVTYPRTDSKYLTTDLQATMTERLAAVSRYEPLAKPLAGRKAPVVQKHVFNDAKVTDHYGLIPTEQMPQPELFSSDEKKIYDMILGRFIGLFLPDYIETQFTYQLSQGFVLKQTQVTQAGFKYDLATTSVTPLKVGAQLQGSVSLNKQLTQAPKPLSEANLLVQMEKKGLGTPATRAEIIEKLVNSGLMERVGTHLAVTPKGQQLLKLVNPRLTTPDLTAKWEQQLEQIAQGKLQKRDFIAQIRHATTDLVKEVKRSSADYKDFNLTMKVCPKCGSKLREKSTRNGVLLVCSNQNCDYYRRRDPKVTNHRCPQCHKKMVLLSGEKGDYFKCTHCNITEKVGAVKGKKRMNKHEERRLLQKVNQDDEPGESALAQALKAAMEQKD</sequence>
<feature type="region of interest" description="Disordered" evidence="16">
    <location>
        <begin position="646"/>
        <end position="669"/>
    </location>
</feature>
<dbReference type="SUPFAM" id="SSF56712">
    <property type="entry name" value="Prokaryotic type I DNA topoisomerase"/>
    <property type="match status" value="1"/>
</dbReference>
<dbReference type="PROSITE" id="PS00396">
    <property type="entry name" value="TOPO_IA_1"/>
    <property type="match status" value="1"/>
</dbReference>
<dbReference type="GO" id="GO:0006281">
    <property type="term" value="P:DNA repair"/>
    <property type="evidence" value="ECO:0007669"/>
    <property type="project" value="TreeGrafter"/>
</dbReference>
<comment type="catalytic activity">
    <reaction evidence="1">
        <text>ATP-independent breakage of single-stranded DNA, followed by passage and rejoining.</text>
        <dbReference type="EC" id="5.6.2.1"/>
    </reaction>
</comment>
<dbReference type="InterPro" id="IPR013826">
    <property type="entry name" value="Topo_IA_cen_sub3"/>
</dbReference>
<dbReference type="NCBIfam" id="TIGR01056">
    <property type="entry name" value="topB"/>
    <property type="match status" value="1"/>
</dbReference>
<dbReference type="InterPro" id="IPR013824">
    <property type="entry name" value="Topo_IA_cen_sub1"/>
</dbReference>
<evidence type="ECO:0000313" key="19">
    <source>
        <dbReference type="EMBL" id="KRK18403.1"/>
    </source>
</evidence>
<evidence type="ECO:0000256" key="16">
    <source>
        <dbReference type="SAM" id="MobiDB-lite"/>
    </source>
</evidence>
<feature type="domain" description="Toprim" evidence="17">
    <location>
        <begin position="2"/>
        <end position="135"/>
    </location>
</feature>
<dbReference type="SMART" id="SM00437">
    <property type="entry name" value="TOP1Ac"/>
    <property type="match status" value="1"/>
</dbReference>
<keyword evidence="10" id="KW-0238">DNA-binding</keyword>
<dbReference type="eggNOG" id="COG0550">
    <property type="taxonomic scope" value="Bacteria"/>
</dbReference>
<proteinExistence type="inferred from homology"/>
<protein>
    <recommendedName>
        <fullName evidence="3">DNA topoisomerase</fullName>
        <ecNumber evidence="3">5.6.2.1</ecNumber>
    </recommendedName>
    <alternativeName>
        <fullName evidence="15">Omega-protein</fullName>
    </alternativeName>
    <alternativeName>
        <fullName evidence="14">Relaxing enzyme</fullName>
    </alternativeName>
    <alternativeName>
        <fullName evidence="12">Swivelase</fullName>
    </alternativeName>
    <alternativeName>
        <fullName evidence="13">Untwisting enzyme</fullName>
    </alternativeName>
</protein>
<dbReference type="GO" id="GO:0043597">
    <property type="term" value="C:cytoplasmic replication fork"/>
    <property type="evidence" value="ECO:0007669"/>
    <property type="project" value="TreeGrafter"/>
</dbReference>
<dbReference type="GO" id="GO:0006310">
    <property type="term" value="P:DNA recombination"/>
    <property type="evidence" value="ECO:0007669"/>
    <property type="project" value="TreeGrafter"/>
</dbReference>
<dbReference type="PROSITE" id="PS52039">
    <property type="entry name" value="TOPO_IA_2"/>
    <property type="match status" value="1"/>
</dbReference>
<dbReference type="InterPro" id="IPR003601">
    <property type="entry name" value="Topo_IA_2"/>
</dbReference>
<dbReference type="PROSITE" id="PS50880">
    <property type="entry name" value="TOPRIM"/>
    <property type="match status" value="1"/>
</dbReference>
<dbReference type="GO" id="GO:0003917">
    <property type="term" value="F:DNA topoisomerase type I (single strand cut, ATP-independent) activity"/>
    <property type="evidence" value="ECO:0007669"/>
    <property type="project" value="UniProtKB-EC"/>
</dbReference>
<dbReference type="InterPro" id="IPR005738">
    <property type="entry name" value="TopoIII"/>
</dbReference>
<dbReference type="SMART" id="SM00493">
    <property type="entry name" value="TOPRIM"/>
    <property type="match status" value="1"/>
</dbReference>
<dbReference type="RefSeq" id="WP_010008973.1">
    <property type="nucleotide sequence ID" value="NZ_AZCN01000016.1"/>
</dbReference>
<dbReference type="Pfam" id="PF01396">
    <property type="entry name" value="Zn_ribbon_Top1"/>
    <property type="match status" value="2"/>
</dbReference>
<dbReference type="EMBL" id="AZCN01000016">
    <property type="protein sequence ID" value="KRK18403.1"/>
    <property type="molecule type" value="Genomic_DNA"/>
</dbReference>
<keyword evidence="7" id="KW-0862">Zinc</keyword>
<dbReference type="InterPro" id="IPR034144">
    <property type="entry name" value="TOPRIM_TopoIII"/>
</dbReference>
<dbReference type="PRINTS" id="PR00417">
    <property type="entry name" value="PRTPISMRASEI"/>
</dbReference>
<dbReference type="Gene3D" id="2.70.20.10">
    <property type="entry name" value="Topoisomerase I, domain 3"/>
    <property type="match status" value="1"/>
</dbReference>
<feature type="domain" description="Topo IA-type catalytic" evidence="18">
    <location>
        <begin position="152"/>
        <end position="551"/>
    </location>
</feature>
<dbReference type="NCBIfam" id="NF005829">
    <property type="entry name" value="PRK07726.1"/>
    <property type="match status" value="1"/>
</dbReference>
<dbReference type="eggNOG" id="COG0551">
    <property type="taxonomic scope" value="Bacteria"/>
</dbReference>
<comment type="caution">
    <text evidence="19">The sequence shown here is derived from an EMBL/GenBank/DDBJ whole genome shotgun (WGS) entry which is preliminary data.</text>
</comment>
<evidence type="ECO:0000256" key="2">
    <source>
        <dbReference type="ARBA" id="ARBA00009446"/>
    </source>
</evidence>
<keyword evidence="11 19" id="KW-0413">Isomerase</keyword>
<evidence type="ECO:0000256" key="1">
    <source>
        <dbReference type="ARBA" id="ARBA00000213"/>
    </source>
</evidence>
<dbReference type="GO" id="GO:0008270">
    <property type="term" value="F:zinc ion binding"/>
    <property type="evidence" value="ECO:0007669"/>
    <property type="project" value="UniProtKB-KW"/>
</dbReference>
<organism evidence="19 20">
    <name type="scientific">Loigolactobacillus coryniformis subsp. coryniformis KCTC 3167 = DSM 20001</name>
    <dbReference type="NCBI Taxonomy" id="913848"/>
    <lineage>
        <taxon>Bacteria</taxon>
        <taxon>Bacillati</taxon>
        <taxon>Bacillota</taxon>
        <taxon>Bacilli</taxon>
        <taxon>Lactobacillales</taxon>
        <taxon>Lactobacillaceae</taxon>
        <taxon>Loigolactobacillus</taxon>
    </lineage>
</organism>
<evidence type="ECO:0000256" key="6">
    <source>
        <dbReference type="ARBA" id="ARBA00022771"/>
    </source>
</evidence>
<dbReference type="Pfam" id="PF01751">
    <property type="entry name" value="Toprim"/>
    <property type="match status" value="1"/>
</dbReference>
<dbReference type="EC" id="5.6.2.1" evidence="3"/>
<name>A0A0R1FD77_9LACO</name>
<dbReference type="GO" id="GO:0006265">
    <property type="term" value="P:DNA topological change"/>
    <property type="evidence" value="ECO:0007669"/>
    <property type="project" value="InterPro"/>
</dbReference>
<accession>A0A0R1FD77</accession>
<evidence type="ECO:0000256" key="15">
    <source>
        <dbReference type="ARBA" id="ARBA00032877"/>
    </source>
</evidence>
<evidence type="ECO:0000259" key="18">
    <source>
        <dbReference type="PROSITE" id="PS52039"/>
    </source>
</evidence>
<dbReference type="GO" id="GO:0003677">
    <property type="term" value="F:DNA binding"/>
    <property type="evidence" value="ECO:0007669"/>
    <property type="project" value="UniProtKB-KW"/>
</dbReference>
<keyword evidence="4" id="KW-0479">Metal-binding</keyword>
<keyword evidence="8" id="KW-0460">Magnesium</keyword>
<dbReference type="Gene3D" id="1.10.290.10">
    <property type="entry name" value="Topoisomerase I, domain 4"/>
    <property type="match status" value="1"/>
</dbReference>
<dbReference type="InterPro" id="IPR013497">
    <property type="entry name" value="Topo_IA_cen"/>
</dbReference>
<dbReference type="Gene3D" id="1.10.460.10">
    <property type="entry name" value="Topoisomerase I, domain 2"/>
    <property type="match status" value="1"/>
</dbReference>
<evidence type="ECO:0000256" key="8">
    <source>
        <dbReference type="ARBA" id="ARBA00022842"/>
    </source>
</evidence>
<dbReference type="CDD" id="cd03362">
    <property type="entry name" value="TOPRIM_TopoIA_TopoIII"/>
    <property type="match status" value="1"/>
</dbReference>
<evidence type="ECO:0000256" key="4">
    <source>
        <dbReference type="ARBA" id="ARBA00022723"/>
    </source>
</evidence>
<dbReference type="Proteomes" id="UP000051181">
    <property type="component" value="Unassembled WGS sequence"/>
</dbReference>
<dbReference type="SMART" id="SM00436">
    <property type="entry name" value="TOP1Bc"/>
    <property type="match status" value="1"/>
</dbReference>
<evidence type="ECO:0000256" key="7">
    <source>
        <dbReference type="ARBA" id="ARBA00022833"/>
    </source>
</evidence>
<evidence type="ECO:0000259" key="17">
    <source>
        <dbReference type="PROSITE" id="PS50880"/>
    </source>
</evidence>
<dbReference type="InterPro" id="IPR006171">
    <property type="entry name" value="TOPRIM_dom"/>
</dbReference>
<dbReference type="CDD" id="cd00186">
    <property type="entry name" value="TOP1Ac"/>
    <property type="match status" value="1"/>
</dbReference>
<comment type="similarity">
    <text evidence="2">Belongs to the type IA topoisomerase family.</text>
</comment>
<evidence type="ECO:0000313" key="20">
    <source>
        <dbReference type="Proteomes" id="UP000051181"/>
    </source>
</evidence>
<dbReference type="InterPro" id="IPR013498">
    <property type="entry name" value="Topo_IA_Znf"/>
</dbReference>
<dbReference type="InterPro" id="IPR023406">
    <property type="entry name" value="Topo_IA_AS"/>
</dbReference>
<evidence type="ECO:0000256" key="13">
    <source>
        <dbReference type="ARBA" id="ARBA00031985"/>
    </source>
</evidence>